<dbReference type="Proteomes" id="UP000649617">
    <property type="component" value="Unassembled WGS sequence"/>
</dbReference>
<evidence type="ECO:0000313" key="2">
    <source>
        <dbReference type="Proteomes" id="UP000649617"/>
    </source>
</evidence>
<name>A0A812MA13_SYMPI</name>
<gene>
    <name evidence="1" type="ORF">SPIL2461_LOCUS5418</name>
</gene>
<proteinExistence type="predicted"/>
<dbReference type="OrthoDB" id="428816at2759"/>
<dbReference type="EMBL" id="CAJNIZ010007650">
    <property type="protein sequence ID" value="CAE7259957.1"/>
    <property type="molecule type" value="Genomic_DNA"/>
</dbReference>
<sequence>MVRRCRIWTSSGYLKRCPIRLLPACGQPSRFGSGGLGPGNLFARADYPCVVITCDQATANIKLLKHLRARSPSQCFLLPMLCAQHRNGNVVEQITKLLGILPGSYCWAKCSSKGNFLKDLKEAVKKQLEQDLVILIEEPPGVQAEWSQAKKQAKLTLRLLLEGLADLASNASPGLRPDSSAVVEAFANFFSGPWTGPNMNAEQLKEAVVSLTKTLCADTYGGVDAVRWARDTYSS</sequence>
<evidence type="ECO:0000313" key="1">
    <source>
        <dbReference type="EMBL" id="CAE7259957.1"/>
    </source>
</evidence>
<dbReference type="AlphaFoldDB" id="A0A812MA13"/>
<comment type="caution">
    <text evidence="1">The sequence shown here is derived from an EMBL/GenBank/DDBJ whole genome shotgun (WGS) entry which is preliminary data.</text>
</comment>
<keyword evidence="2" id="KW-1185">Reference proteome</keyword>
<feature type="non-terminal residue" evidence="1">
    <location>
        <position position="1"/>
    </location>
</feature>
<organism evidence="1 2">
    <name type="scientific">Symbiodinium pilosum</name>
    <name type="common">Dinoflagellate</name>
    <dbReference type="NCBI Taxonomy" id="2952"/>
    <lineage>
        <taxon>Eukaryota</taxon>
        <taxon>Sar</taxon>
        <taxon>Alveolata</taxon>
        <taxon>Dinophyceae</taxon>
        <taxon>Suessiales</taxon>
        <taxon>Symbiodiniaceae</taxon>
        <taxon>Symbiodinium</taxon>
    </lineage>
</organism>
<protein>
    <submittedName>
        <fullName evidence="1">Uncharacterized protein</fullName>
    </submittedName>
</protein>
<accession>A0A812MA13</accession>
<reference evidence="1" key="1">
    <citation type="submission" date="2021-02" db="EMBL/GenBank/DDBJ databases">
        <authorList>
            <person name="Dougan E. K."/>
            <person name="Rhodes N."/>
            <person name="Thang M."/>
            <person name="Chan C."/>
        </authorList>
    </citation>
    <scope>NUCLEOTIDE SEQUENCE</scope>
</reference>